<evidence type="ECO:0000259" key="5">
    <source>
        <dbReference type="PROSITE" id="PS51670"/>
    </source>
</evidence>
<dbReference type="SMART" id="SM00409">
    <property type="entry name" value="IG"/>
    <property type="match status" value="1"/>
</dbReference>
<dbReference type="InterPro" id="IPR010909">
    <property type="entry name" value="PLAC"/>
</dbReference>
<dbReference type="InterPro" id="IPR007110">
    <property type="entry name" value="Ig-like_dom"/>
</dbReference>
<dbReference type="SMART" id="SM00408">
    <property type="entry name" value="IGc2"/>
    <property type="match status" value="1"/>
</dbReference>
<dbReference type="InterPro" id="IPR003598">
    <property type="entry name" value="Ig_sub2"/>
</dbReference>
<dbReference type="InterPro" id="IPR036179">
    <property type="entry name" value="Ig-like_dom_sf"/>
</dbReference>
<keyword evidence="2" id="KW-1015">Disulfide bond</keyword>
<evidence type="ECO:0000259" key="4">
    <source>
        <dbReference type="PROSITE" id="PS50900"/>
    </source>
</evidence>
<evidence type="ECO:0008006" key="8">
    <source>
        <dbReference type="Google" id="ProtNLM"/>
    </source>
</evidence>
<dbReference type="EMBL" id="JAPWTJ010002286">
    <property type="protein sequence ID" value="KAJ8966839.1"/>
    <property type="molecule type" value="Genomic_DNA"/>
</dbReference>
<dbReference type="InterPro" id="IPR013098">
    <property type="entry name" value="Ig_I-set"/>
</dbReference>
<dbReference type="Pfam" id="PF07679">
    <property type="entry name" value="I-set"/>
    <property type="match status" value="1"/>
</dbReference>
<dbReference type="PROSITE" id="PS50835">
    <property type="entry name" value="IG_LIKE"/>
    <property type="match status" value="1"/>
</dbReference>
<dbReference type="PROSITE" id="PS51670">
    <property type="entry name" value="SHKT"/>
    <property type="match status" value="1"/>
</dbReference>
<sequence length="249" mass="28088">MATCIAANLIFFIRITEGPVAQLVKASARKQEIAGSNPGSGWRIFHWLRSLLPVRANITVNDQRYPVGSTIELPCHVIGYPEPQVNWYKDGTPIYPSERLLISDAHTLTILQATKDDSGIYQCEATNAYSTASSSLELFIEGQYNITEAFKQIESFYKLAWLRMYIHPNCKDNQLFANCALIVRAKYCSHKYYAKFCCKSCTEAGLLPVDGPHLDDYNKRTVLSTNLIPEAKQIASKLNCLQLHYILKT</sequence>
<dbReference type="InterPro" id="IPR003599">
    <property type="entry name" value="Ig_sub"/>
</dbReference>
<feature type="domain" description="ShKT" evidence="5">
    <location>
        <begin position="170"/>
        <end position="203"/>
    </location>
</feature>
<evidence type="ECO:0000256" key="2">
    <source>
        <dbReference type="PROSITE-ProRule" id="PRU01005"/>
    </source>
</evidence>
<evidence type="ECO:0000256" key="1">
    <source>
        <dbReference type="ARBA" id="ARBA00022729"/>
    </source>
</evidence>
<dbReference type="Pfam" id="PF08686">
    <property type="entry name" value="PLAC"/>
    <property type="match status" value="1"/>
</dbReference>
<organism evidence="6 7">
    <name type="scientific">Molorchus minor</name>
    <dbReference type="NCBI Taxonomy" id="1323400"/>
    <lineage>
        <taxon>Eukaryota</taxon>
        <taxon>Metazoa</taxon>
        <taxon>Ecdysozoa</taxon>
        <taxon>Arthropoda</taxon>
        <taxon>Hexapoda</taxon>
        <taxon>Insecta</taxon>
        <taxon>Pterygota</taxon>
        <taxon>Neoptera</taxon>
        <taxon>Endopterygota</taxon>
        <taxon>Coleoptera</taxon>
        <taxon>Polyphaga</taxon>
        <taxon>Cucujiformia</taxon>
        <taxon>Chrysomeloidea</taxon>
        <taxon>Cerambycidae</taxon>
        <taxon>Lamiinae</taxon>
        <taxon>Monochamini</taxon>
        <taxon>Molorchus</taxon>
    </lineage>
</organism>
<feature type="domain" description="PLAC" evidence="4">
    <location>
        <begin position="166"/>
        <end position="205"/>
    </location>
</feature>
<gene>
    <name evidence="6" type="ORF">NQ317_003021</name>
</gene>
<dbReference type="PANTHER" id="PTHR47633">
    <property type="entry name" value="IMMUNOGLOBULIN"/>
    <property type="match status" value="1"/>
</dbReference>
<dbReference type="Gene3D" id="2.60.40.10">
    <property type="entry name" value="Immunoglobulins"/>
    <property type="match status" value="1"/>
</dbReference>
<name>A0ABQ9IWT2_9CUCU</name>
<dbReference type="Proteomes" id="UP001162164">
    <property type="component" value="Unassembled WGS sequence"/>
</dbReference>
<dbReference type="SUPFAM" id="SSF48726">
    <property type="entry name" value="Immunoglobulin"/>
    <property type="match status" value="1"/>
</dbReference>
<keyword evidence="7" id="KW-1185">Reference proteome</keyword>
<dbReference type="InterPro" id="IPR003582">
    <property type="entry name" value="ShKT_dom"/>
</dbReference>
<evidence type="ECO:0000313" key="7">
    <source>
        <dbReference type="Proteomes" id="UP001162164"/>
    </source>
</evidence>
<feature type="domain" description="Ig-like" evidence="3">
    <location>
        <begin position="53"/>
        <end position="139"/>
    </location>
</feature>
<evidence type="ECO:0000313" key="6">
    <source>
        <dbReference type="EMBL" id="KAJ8966839.1"/>
    </source>
</evidence>
<evidence type="ECO:0000259" key="3">
    <source>
        <dbReference type="PROSITE" id="PS50835"/>
    </source>
</evidence>
<dbReference type="CDD" id="cd00096">
    <property type="entry name" value="Ig"/>
    <property type="match status" value="1"/>
</dbReference>
<dbReference type="PANTHER" id="PTHR47633:SF16">
    <property type="entry name" value="CAVP-TARGET PROTEIN-LIKE"/>
    <property type="match status" value="1"/>
</dbReference>
<comment type="caution">
    <text evidence="6">The sequence shown here is derived from an EMBL/GenBank/DDBJ whole genome shotgun (WGS) entry which is preliminary data.</text>
</comment>
<feature type="disulfide bond" evidence="2">
    <location>
        <begin position="179"/>
        <end position="197"/>
    </location>
</feature>
<dbReference type="InterPro" id="IPR013783">
    <property type="entry name" value="Ig-like_fold"/>
</dbReference>
<proteinExistence type="predicted"/>
<dbReference type="PROSITE" id="PS50900">
    <property type="entry name" value="PLAC"/>
    <property type="match status" value="1"/>
</dbReference>
<protein>
    <recommendedName>
        <fullName evidence="8">Papilin</fullName>
    </recommendedName>
</protein>
<comment type="caution">
    <text evidence="2">Lacks conserved residue(s) required for the propagation of feature annotation.</text>
</comment>
<reference evidence="6" key="1">
    <citation type="journal article" date="2023" name="Insect Mol. Biol.">
        <title>Genome sequencing provides insights into the evolution of gene families encoding plant cell wall-degrading enzymes in longhorned beetles.</title>
        <authorList>
            <person name="Shin N.R."/>
            <person name="Okamura Y."/>
            <person name="Kirsch R."/>
            <person name="Pauchet Y."/>
        </authorList>
    </citation>
    <scope>NUCLEOTIDE SEQUENCE</scope>
    <source>
        <strain evidence="6">MMC_N1</strain>
    </source>
</reference>
<accession>A0ABQ9IWT2</accession>
<keyword evidence="1" id="KW-0732">Signal</keyword>
<feature type="disulfide bond" evidence="2">
    <location>
        <begin position="188"/>
        <end position="201"/>
    </location>
</feature>